<gene>
    <name evidence="4" type="ordered locus">Cyan7822_6908</name>
</gene>
<dbReference type="SUPFAM" id="SSF48024">
    <property type="entry name" value="N-terminal domain of DnaB helicase"/>
    <property type="match status" value="1"/>
</dbReference>
<keyword evidence="4" id="KW-0547">Nucleotide-binding</keyword>
<dbReference type="KEGG" id="cyj:Cyan7822_6908"/>
<dbReference type="SUPFAM" id="SSF52540">
    <property type="entry name" value="P-loop containing nucleoside triphosphate hydrolases"/>
    <property type="match status" value="1"/>
</dbReference>
<keyword evidence="5" id="KW-1185">Reference proteome</keyword>
<dbReference type="Pfam" id="PF13481">
    <property type="entry name" value="AAA_25"/>
    <property type="match status" value="1"/>
</dbReference>
<proteinExistence type="predicted"/>
<dbReference type="GO" id="GO:0005829">
    <property type="term" value="C:cytosol"/>
    <property type="evidence" value="ECO:0007669"/>
    <property type="project" value="TreeGrafter"/>
</dbReference>
<dbReference type="PANTHER" id="PTHR30153">
    <property type="entry name" value="REPLICATIVE DNA HELICASE DNAB"/>
    <property type="match status" value="1"/>
</dbReference>
<dbReference type="AlphaFoldDB" id="E0UNM2"/>
<geneLocation type="plasmid" evidence="4 5">
    <name>Cy782203</name>
</geneLocation>
<dbReference type="GO" id="GO:0003678">
    <property type="term" value="F:DNA helicase activity"/>
    <property type="evidence" value="ECO:0007669"/>
    <property type="project" value="InterPro"/>
</dbReference>
<dbReference type="GO" id="GO:0005524">
    <property type="term" value="F:ATP binding"/>
    <property type="evidence" value="ECO:0007669"/>
    <property type="project" value="InterPro"/>
</dbReference>
<dbReference type="HOGENOM" id="CLU_373286_0_0_3"/>
<evidence type="ECO:0000259" key="3">
    <source>
        <dbReference type="Pfam" id="PF00772"/>
    </source>
</evidence>
<reference evidence="5" key="1">
    <citation type="journal article" date="2011" name="MBio">
        <title>Novel metabolic attributes of the genus Cyanothece, comprising a group of unicellular nitrogen-fixing Cyanobacteria.</title>
        <authorList>
            <person name="Bandyopadhyay A."/>
            <person name="Elvitigala T."/>
            <person name="Welsh E."/>
            <person name="Stockel J."/>
            <person name="Liberton M."/>
            <person name="Min H."/>
            <person name="Sherman L.A."/>
            <person name="Pakrasi H.B."/>
        </authorList>
    </citation>
    <scope>NUCLEOTIDE SEQUENCE [LARGE SCALE GENOMIC DNA]</scope>
    <source>
        <strain evidence="5">PCC 7822</strain>
        <plasmid evidence="5">Cy782203</plasmid>
    </source>
</reference>
<evidence type="ECO:0000256" key="1">
    <source>
        <dbReference type="ARBA" id="ARBA00022705"/>
    </source>
</evidence>
<feature type="domain" description="DNA helicase DnaB-like N-terminal" evidence="3">
    <location>
        <begin position="15"/>
        <end position="113"/>
    </location>
</feature>
<dbReference type="GO" id="GO:0006260">
    <property type="term" value="P:DNA replication"/>
    <property type="evidence" value="ECO:0007669"/>
    <property type="project" value="UniProtKB-KW"/>
</dbReference>
<dbReference type="InterPro" id="IPR036185">
    <property type="entry name" value="DNA_heli_DnaB-like_N_sf"/>
</dbReference>
<dbReference type="GO" id="GO:0003677">
    <property type="term" value="F:DNA binding"/>
    <property type="evidence" value="ECO:0007669"/>
    <property type="project" value="UniProtKB-KW"/>
</dbReference>
<keyword evidence="4" id="KW-0347">Helicase</keyword>
<dbReference type="Gene3D" id="3.40.50.300">
    <property type="entry name" value="P-loop containing nucleotide triphosphate hydrolases"/>
    <property type="match status" value="1"/>
</dbReference>
<evidence type="ECO:0000313" key="5">
    <source>
        <dbReference type="Proteomes" id="UP000008206"/>
    </source>
</evidence>
<dbReference type="OrthoDB" id="503305at2"/>
<name>E0UNM2_GLOV7</name>
<dbReference type="Pfam" id="PF00772">
    <property type="entry name" value="DnaB"/>
    <property type="match status" value="1"/>
</dbReference>
<dbReference type="Gene3D" id="1.10.860.10">
    <property type="entry name" value="DNAb Helicase, Chain A"/>
    <property type="match status" value="1"/>
</dbReference>
<dbReference type="RefSeq" id="WP_013325677.1">
    <property type="nucleotide sequence ID" value="NC_014502.1"/>
</dbReference>
<keyword evidence="4" id="KW-0614">Plasmid</keyword>
<organism evidence="4 5">
    <name type="scientific">Gloeothece verrucosa (strain PCC 7822)</name>
    <name type="common">Cyanothece sp. (strain PCC 7822)</name>
    <dbReference type="NCBI Taxonomy" id="497965"/>
    <lineage>
        <taxon>Bacteria</taxon>
        <taxon>Bacillati</taxon>
        <taxon>Cyanobacteriota</taxon>
        <taxon>Cyanophyceae</taxon>
        <taxon>Oscillatoriophycideae</taxon>
        <taxon>Chroococcales</taxon>
        <taxon>Aphanothecaceae</taxon>
        <taxon>Gloeothece</taxon>
        <taxon>Gloeothece verrucosa</taxon>
    </lineage>
</organism>
<dbReference type="SUPFAM" id="SSF46785">
    <property type="entry name" value="Winged helix' DNA-binding domain"/>
    <property type="match status" value="1"/>
</dbReference>
<evidence type="ECO:0000313" key="4">
    <source>
        <dbReference type="EMBL" id="ADN18552.1"/>
    </source>
</evidence>
<dbReference type="PANTHER" id="PTHR30153:SF2">
    <property type="entry name" value="REPLICATIVE DNA HELICASE"/>
    <property type="match status" value="1"/>
</dbReference>
<dbReference type="InterPro" id="IPR027417">
    <property type="entry name" value="P-loop_NTPase"/>
</dbReference>
<dbReference type="InterPro" id="IPR007693">
    <property type="entry name" value="DNA_helicase_DnaB-like_N"/>
</dbReference>
<evidence type="ECO:0000256" key="2">
    <source>
        <dbReference type="ARBA" id="ARBA00023125"/>
    </source>
</evidence>
<dbReference type="InterPro" id="IPR036390">
    <property type="entry name" value="WH_DNA-bd_sf"/>
</dbReference>
<keyword evidence="2" id="KW-0238">DNA-binding</keyword>
<keyword evidence="4" id="KW-0067">ATP-binding</keyword>
<dbReference type="Proteomes" id="UP000008206">
    <property type="component" value="Plasmid Cy782203"/>
</dbReference>
<sequence>MTTTTIDKPIEYKLLANPEAEELILGGILFDPRAISRVADILAPEHFYVRSHATIYETALELYRSELPTDLMTMQHRLEEKGVLEQIGGLSRLGTLIERTVSAANIDVYAKNIVRKHWEKRELQSLSYKISEWLEDPEYSPAQIQELIINQANALNVASDDKSLLNRAIAQIKQILKIPDLTELQQNAKLEHLRSELKINPYQWENNFVQAAKKELRGETQKARLRLEILAYVQTLDPYEKMLLKSHISSHYRLSKADLNYLVQQTEKELETMAQSDFSFDEFLNSGTVGLQWLVPGILPVGETVLLAALAKTGKTLLATDIAYGVLTGERVLGEQPGVKGKVVLVTSDESGNSTKRRLRAKGFDLLANRNDLRIITKLDINDLSPLDKALGEHQPVLVIIDSLTSITDNLGVSEKDPEFARSIYRLKNLIGSYGASGILIHHENKCPDAKGINQVSGSARIVAATWGVWQLKAVNPDDEQDPRRWLKVKPREGQAVCHILKLNPKDLWASSTIFEYVGEFGDENGEKRTQGQRVLDLLGRFAPHGLDYSEIDSYLNIGRSLYTVLDRLEDRQLITKQRSQLNPRRWLYCLPTTGDDDDGGGTPPVPDTPPFTECLCDHEAISVEHSEPHITSSAGTTNNGNVASDAASLCGVEAQLDDVEVTDSSNLNDNQMVETKQSQPVPLFEIGQKVDCFIPTYDLTQKGRTIVNRAFKVFEWVYLLNDAANTWVYERYLRATVIKDNSAS</sequence>
<dbReference type="EMBL" id="CP002201">
    <property type="protein sequence ID" value="ADN18552.1"/>
    <property type="molecule type" value="Genomic_DNA"/>
</dbReference>
<dbReference type="InterPro" id="IPR016136">
    <property type="entry name" value="DNA_helicase_N/primase_C"/>
</dbReference>
<accession>E0UNM2</accession>
<keyword evidence="1" id="KW-0235">DNA replication</keyword>
<protein>
    <submittedName>
        <fullName evidence="4">DnaB domain protein helicase domain protein</fullName>
    </submittedName>
</protein>
<keyword evidence="4" id="KW-0378">Hydrolase</keyword>